<evidence type="ECO:0000256" key="2">
    <source>
        <dbReference type="ARBA" id="ARBA00023125"/>
    </source>
</evidence>
<keyword evidence="2" id="KW-0238">DNA-binding</keyword>
<dbReference type="SUPFAM" id="SSF46689">
    <property type="entry name" value="Homeodomain-like"/>
    <property type="match status" value="2"/>
</dbReference>
<evidence type="ECO:0000313" key="6">
    <source>
        <dbReference type="Proteomes" id="UP000244930"/>
    </source>
</evidence>
<protein>
    <submittedName>
        <fullName evidence="5">AraC family transcriptional regulator</fullName>
    </submittedName>
</protein>
<dbReference type="Gene3D" id="1.10.10.60">
    <property type="entry name" value="Homeodomain-like"/>
    <property type="match status" value="2"/>
</dbReference>
<dbReference type="PANTHER" id="PTHR46796:SF2">
    <property type="entry name" value="TRANSCRIPTIONAL REGULATORY PROTEIN"/>
    <property type="match status" value="1"/>
</dbReference>
<dbReference type="Pfam" id="PF12833">
    <property type="entry name" value="HTH_18"/>
    <property type="match status" value="1"/>
</dbReference>
<dbReference type="InterPro" id="IPR018060">
    <property type="entry name" value="HTH_AraC"/>
</dbReference>
<dbReference type="InterPro" id="IPR009057">
    <property type="entry name" value="Homeodomain-like_sf"/>
</dbReference>
<accession>A0A2U8GS99</accession>
<gene>
    <name evidence="5" type="ORF">CEW83_15020</name>
</gene>
<evidence type="ECO:0000313" key="5">
    <source>
        <dbReference type="EMBL" id="AWI76360.1"/>
    </source>
</evidence>
<dbReference type="KEGG" id="acom:CEW83_15020"/>
<dbReference type="AlphaFoldDB" id="A0A2U8GS99"/>
<dbReference type="PANTHER" id="PTHR46796">
    <property type="entry name" value="HTH-TYPE TRANSCRIPTIONAL ACTIVATOR RHAS-RELATED"/>
    <property type="match status" value="1"/>
</dbReference>
<keyword evidence="3" id="KW-0804">Transcription</keyword>
<feature type="domain" description="HTH araC/xylS-type" evidence="4">
    <location>
        <begin position="174"/>
        <end position="271"/>
    </location>
</feature>
<name>A0A2U8GS99_9RHOO</name>
<dbReference type="InterPro" id="IPR050204">
    <property type="entry name" value="AraC_XylS_family_regulators"/>
</dbReference>
<sequence>MEGVPTKFDDLRDAAEFRRPAQFDGVECYRAHIVRHAFEPHAHDGFGLGAIESGVERFRYRGGEHLAPPGSLVLMNPGELHTGRAETEGGWRYRMIYVDAAVVETITGETGWWFRDAVFHDATTAARVGTLLDSLWRADETLEADGLMLDLLGAFRRHAKVSQPLPAEGAPRFARVIDFLHANLDARVSLAELAAVADLSPYHFLRSFQACYHVSPHQMLMALRLAEAKRLLATGVTAAQVAVTVGLSDQAHLTRAFSRRYGVTPAKYQRQVRC</sequence>
<dbReference type="InterPro" id="IPR003313">
    <property type="entry name" value="AraC-bd"/>
</dbReference>
<evidence type="ECO:0000256" key="3">
    <source>
        <dbReference type="ARBA" id="ARBA00023163"/>
    </source>
</evidence>
<dbReference type="InterPro" id="IPR037923">
    <property type="entry name" value="HTH-like"/>
</dbReference>
<organism evidence="5 6">
    <name type="scientific">Parazoarcus communis</name>
    <dbReference type="NCBI Taxonomy" id="41977"/>
    <lineage>
        <taxon>Bacteria</taxon>
        <taxon>Pseudomonadati</taxon>
        <taxon>Pseudomonadota</taxon>
        <taxon>Betaproteobacteria</taxon>
        <taxon>Rhodocyclales</taxon>
        <taxon>Zoogloeaceae</taxon>
        <taxon>Parazoarcus</taxon>
    </lineage>
</organism>
<dbReference type="SMART" id="SM00342">
    <property type="entry name" value="HTH_ARAC"/>
    <property type="match status" value="1"/>
</dbReference>
<dbReference type="EMBL" id="CP022187">
    <property type="protein sequence ID" value="AWI76360.1"/>
    <property type="molecule type" value="Genomic_DNA"/>
</dbReference>
<dbReference type="PROSITE" id="PS01124">
    <property type="entry name" value="HTH_ARAC_FAMILY_2"/>
    <property type="match status" value="1"/>
</dbReference>
<keyword evidence="6" id="KW-1185">Reference proteome</keyword>
<dbReference type="GO" id="GO:0003700">
    <property type="term" value="F:DNA-binding transcription factor activity"/>
    <property type="evidence" value="ECO:0007669"/>
    <property type="project" value="InterPro"/>
</dbReference>
<dbReference type="Proteomes" id="UP000244930">
    <property type="component" value="Chromosome"/>
</dbReference>
<keyword evidence="1" id="KW-0805">Transcription regulation</keyword>
<proteinExistence type="predicted"/>
<reference evidence="5 6" key="1">
    <citation type="submission" date="2017-06" db="EMBL/GenBank/DDBJ databases">
        <title>Azoarcus.</title>
        <authorList>
            <person name="Woo J.-H."/>
            <person name="Kim H.-S."/>
        </authorList>
    </citation>
    <scope>NUCLEOTIDE SEQUENCE [LARGE SCALE GENOMIC DNA]</scope>
    <source>
        <strain evidence="5 6">TSPY31</strain>
    </source>
</reference>
<dbReference type="RefSeq" id="WP_108950060.1">
    <property type="nucleotide sequence ID" value="NZ_CP022187.1"/>
</dbReference>
<dbReference type="Pfam" id="PF02311">
    <property type="entry name" value="AraC_binding"/>
    <property type="match status" value="1"/>
</dbReference>
<dbReference type="GO" id="GO:0043565">
    <property type="term" value="F:sequence-specific DNA binding"/>
    <property type="evidence" value="ECO:0007669"/>
    <property type="project" value="InterPro"/>
</dbReference>
<dbReference type="SUPFAM" id="SSF51215">
    <property type="entry name" value="Regulatory protein AraC"/>
    <property type="match status" value="1"/>
</dbReference>
<evidence type="ECO:0000259" key="4">
    <source>
        <dbReference type="PROSITE" id="PS01124"/>
    </source>
</evidence>
<evidence type="ECO:0000256" key="1">
    <source>
        <dbReference type="ARBA" id="ARBA00023015"/>
    </source>
</evidence>